<dbReference type="InterPro" id="IPR046153">
    <property type="entry name" value="DUF6155"/>
</dbReference>
<dbReference type="eggNOG" id="ENOG502ZCID">
    <property type="taxonomic scope" value="Bacteria"/>
</dbReference>
<name>A0A1I4WBF3_9FLAO</name>
<dbReference type="AlphaFoldDB" id="A0A1I4WBF3"/>
<evidence type="ECO:0000313" key="2">
    <source>
        <dbReference type="Proteomes" id="UP000182961"/>
    </source>
</evidence>
<reference evidence="2" key="1">
    <citation type="submission" date="2016-10" db="EMBL/GenBank/DDBJ databases">
        <authorList>
            <person name="Varghese N."/>
            <person name="Submissions S."/>
        </authorList>
    </citation>
    <scope>NUCLEOTIDE SEQUENCE [LARGE SCALE GENOMIC DNA]</scope>
    <source>
        <strain evidence="2">DSM 4002</strain>
    </source>
</reference>
<sequence>MSKRDLKKYVAQLTKEQLEEQILELYDKLSTVKVYYNFVFQPKEEELIREAKTKIANEYFPVMKSGAKRQPKAKMRRSVAQKYIKHFVTLGVDPYRIADVMLFAIEIGQTHALENKTTSDAYLKSTFNSFAQALDFCIRHGIFVDFKSRMEAITTEITLQKWKNSADFEIVLEKTTKF</sequence>
<dbReference type="Proteomes" id="UP000182961">
    <property type="component" value="Unassembled WGS sequence"/>
</dbReference>
<proteinExistence type="predicted"/>
<dbReference type="RefSeq" id="WP_024981810.1">
    <property type="nucleotide sequence ID" value="NZ_CBCRUM010000011.1"/>
</dbReference>
<organism evidence="1 2">
    <name type="scientific">Flavobacterium succinicans</name>
    <dbReference type="NCBI Taxonomy" id="29536"/>
    <lineage>
        <taxon>Bacteria</taxon>
        <taxon>Pseudomonadati</taxon>
        <taxon>Bacteroidota</taxon>
        <taxon>Flavobacteriia</taxon>
        <taxon>Flavobacteriales</taxon>
        <taxon>Flavobacteriaceae</taxon>
        <taxon>Flavobacterium</taxon>
    </lineage>
</organism>
<dbReference type="Pfam" id="PF19652">
    <property type="entry name" value="DUF6155"/>
    <property type="match status" value="1"/>
</dbReference>
<dbReference type="EMBL" id="FOUT01000006">
    <property type="protein sequence ID" value="SFN11104.1"/>
    <property type="molecule type" value="Genomic_DNA"/>
</dbReference>
<protein>
    <submittedName>
        <fullName evidence="1">Uncharacterized protein</fullName>
    </submittedName>
</protein>
<gene>
    <name evidence="1" type="ORF">SAMN05444143_106124</name>
</gene>
<keyword evidence="2" id="KW-1185">Reference proteome</keyword>
<evidence type="ECO:0000313" key="1">
    <source>
        <dbReference type="EMBL" id="SFN11104.1"/>
    </source>
</evidence>
<accession>A0A1I4WBF3</accession>